<protein>
    <submittedName>
        <fullName evidence="1">Uncharacterized protein</fullName>
    </submittedName>
</protein>
<accession>A0A8H6RCE8</accession>
<gene>
    <name evidence="1" type="ORF">HII31_10115</name>
</gene>
<name>A0A8H6RCE8_9PEZI</name>
<evidence type="ECO:0000313" key="2">
    <source>
        <dbReference type="Proteomes" id="UP000660729"/>
    </source>
</evidence>
<proteinExistence type="predicted"/>
<dbReference type="OrthoDB" id="3646568at2759"/>
<keyword evidence="2" id="KW-1185">Reference proteome</keyword>
<evidence type="ECO:0000313" key="1">
    <source>
        <dbReference type="EMBL" id="KAF7188453.1"/>
    </source>
</evidence>
<reference evidence="1" key="1">
    <citation type="submission" date="2020-04" db="EMBL/GenBank/DDBJ databases">
        <title>Draft genome resource of the tomato pathogen Pseudocercospora fuligena.</title>
        <authorList>
            <person name="Zaccaron A."/>
        </authorList>
    </citation>
    <scope>NUCLEOTIDE SEQUENCE</scope>
    <source>
        <strain evidence="1">PF001</strain>
    </source>
</reference>
<dbReference type="AlphaFoldDB" id="A0A8H6RCE8"/>
<organism evidence="1 2">
    <name type="scientific">Pseudocercospora fuligena</name>
    <dbReference type="NCBI Taxonomy" id="685502"/>
    <lineage>
        <taxon>Eukaryota</taxon>
        <taxon>Fungi</taxon>
        <taxon>Dikarya</taxon>
        <taxon>Ascomycota</taxon>
        <taxon>Pezizomycotina</taxon>
        <taxon>Dothideomycetes</taxon>
        <taxon>Dothideomycetidae</taxon>
        <taxon>Mycosphaerellales</taxon>
        <taxon>Mycosphaerellaceae</taxon>
        <taxon>Pseudocercospora</taxon>
    </lineage>
</organism>
<comment type="caution">
    <text evidence="1">The sequence shown here is derived from an EMBL/GenBank/DDBJ whole genome shotgun (WGS) entry which is preliminary data.</text>
</comment>
<sequence>MPPTFLTLPRELRDRIYDYVWSDNISVWLRYASFKDELCFEAHELRFPEQPVKRYPPPGYTAPEPATLRKETLQFFFSTRNVTLDADGVASIRFLWQLPTIAREAITTISIGGFALQTDDKYSSAAWFGIAEEPEYKHSSGLTLITPFAAFLASHLPKLNQINLYLPWSGTEDWCPTLAPIELSLLLKFRRIKYLNFVFMGEDVVKTLRNGKLRSRECYERLMGRFKDCERLAEHEFELEHPAPEMRSFDKNSHKKMMEYVKRRHEYVEQNRREFSWAWAERDIEMGSDGNVQAVVRCWAQ</sequence>
<dbReference type="Proteomes" id="UP000660729">
    <property type="component" value="Unassembled WGS sequence"/>
</dbReference>
<dbReference type="EMBL" id="JABCIY010000209">
    <property type="protein sequence ID" value="KAF7188453.1"/>
    <property type="molecule type" value="Genomic_DNA"/>
</dbReference>